<dbReference type="OrthoDB" id="8451587at2"/>
<dbReference type="EMBL" id="SMFY01000002">
    <property type="protein sequence ID" value="TCK29047.1"/>
    <property type="molecule type" value="Genomic_DNA"/>
</dbReference>
<proteinExistence type="predicted"/>
<evidence type="ECO:0000313" key="1">
    <source>
        <dbReference type="EMBL" id="TCK29047.1"/>
    </source>
</evidence>
<protein>
    <submittedName>
        <fullName evidence="1">Uncharacterized protein</fullName>
    </submittedName>
</protein>
<reference evidence="1 2" key="1">
    <citation type="submission" date="2019-03" db="EMBL/GenBank/DDBJ databases">
        <title>Genomic Encyclopedia of Type Strains, Phase IV (KMG-IV): sequencing the most valuable type-strain genomes for metagenomic binning, comparative biology and taxonomic classification.</title>
        <authorList>
            <person name="Goeker M."/>
        </authorList>
    </citation>
    <scope>NUCLEOTIDE SEQUENCE [LARGE SCALE GENOMIC DNA]</scope>
    <source>
        <strain evidence="1 2">DSM 101</strain>
    </source>
</reference>
<keyword evidence="2" id="KW-1185">Reference proteome</keyword>
<dbReference type="Proteomes" id="UP000295030">
    <property type="component" value="Unassembled WGS sequence"/>
</dbReference>
<accession>A0A4R1I1I2</accession>
<gene>
    <name evidence="1" type="ORF">EV667_3065</name>
</gene>
<evidence type="ECO:0000313" key="2">
    <source>
        <dbReference type="Proteomes" id="UP000295030"/>
    </source>
</evidence>
<dbReference type="RefSeq" id="WP_131836130.1">
    <property type="nucleotide sequence ID" value="NZ_SMFY01000002.1"/>
</dbReference>
<sequence>MPQADFDVVTLSPSTVRVMHRFAHHIYEFALVEDGSGRRIVRRGPQITFGRDGDVPALELLSAAELVAAATARHTGMID</sequence>
<organism evidence="1 2">
    <name type="scientific">Ancylobacter aquaticus</name>
    <dbReference type="NCBI Taxonomy" id="100"/>
    <lineage>
        <taxon>Bacteria</taxon>
        <taxon>Pseudomonadati</taxon>
        <taxon>Pseudomonadota</taxon>
        <taxon>Alphaproteobacteria</taxon>
        <taxon>Hyphomicrobiales</taxon>
        <taxon>Xanthobacteraceae</taxon>
        <taxon>Ancylobacter</taxon>
    </lineage>
</organism>
<name>A0A4R1I1I2_ANCAQ</name>
<dbReference type="AlphaFoldDB" id="A0A4R1I1I2"/>
<comment type="caution">
    <text evidence="1">The sequence shown here is derived from an EMBL/GenBank/DDBJ whole genome shotgun (WGS) entry which is preliminary data.</text>
</comment>